<feature type="signal peptide" evidence="1">
    <location>
        <begin position="1"/>
        <end position="20"/>
    </location>
</feature>
<evidence type="ECO:0000313" key="4">
    <source>
        <dbReference type="Proteomes" id="UP000290204"/>
    </source>
</evidence>
<gene>
    <name evidence="3" type="ORF">ESA94_17005</name>
</gene>
<keyword evidence="1" id="KW-0732">Signal</keyword>
<dbReference type="EMBL" id="SDHW01000006">
    <property type="protein sequence ID" value="RXK58341.1"/>
    <property type="molecule type" value="Genomic_DNA"/>
</dbReference>
<dbReference type="RefSeq" id="WP_129132141.1">
    <property type="nucleotide sequence ID" value="NZ_SDHW01000006.1"/>
</dbReference>
<evidence type="ECO:0000259" key="2">
    <source>
        <dbReference type="Pfam" id="PF11396"/>
    </source>
</evidence>
<feature type="domain" description="Putative beta-lactamase-inhibitor-like PepSY-like" evidence="2">
    <location>
        <begin position="54"/>
        <end position="142"/>
    </location>
</feature>
<dbReference type="Pfam" id="PF11396">
    <property type="entry name" value="PepSY_like"/>
    <property type="match status" value="1"/>
</dbReference>
<keyword evidence="4" id="KW-1185">Reference proteome</keyword>
<sequence length="149" mass="17232">MKYVFSFVLSFIVVSFSAKAQQLFSVPDIVKQTFDKQYPDAQDLKWTNGLDNHAVRFTLGERKLKANYAPKGDWISTEEQVKMETLPEVVQEGFKNSKYKDWAVKDVVAVTKPRENANEYFIIVQKSAINKKKLVFDVKGRLYEELISL</sequence>
<dbReference type="OrthoDB" id="668972at2"/>
<dbReference type="Proteomes" id="UP000290204">
    <property type="component" value="Unassembled WGS sequence"/>
</dbReference>
<evidence type="ECO:0000313" key="3">
    <source>
        <dbReference type="EMBL" id="RXK58341.1"/>
    </source>
</evidence>
<dbReference type="AlphaFoldDB" id="A0A4Q1CEU3"/>
<organism evidence="3 4">
    <name type="scientific">Lacibacter luteus</name>
    <dbReference type="NCBI Taxonomy" id="2508719"/>
    <lineage>
        <taxon>Bacteria</taxon>
        <taxon>Pseudomonadati</taxon>
        <taxon>Bacteroidota</taxon>
        <taxon>Chitinophagia</taxon>
        <taxon>Chitinophagales</taxon>
        <taxon>Chitinophagaceae</taxon>
        <taxon>Lacibacter</taxon>
    </lineage>
</organism>
<proteinExistence type="predicted"/>
<evidence type="ECO:0000256" key="1">
    <source>
        <dbReference type="SAM" id="SignalP"/>
    </source>
</evidence>
<comment type="caution">
    <text evidence="3">The sequence shown here is derived from an EMBL/GenBank/DDBJ whole genome shotgun (WGS) entry which is preliminary data.</text>
</comment>
<feature type="chain" id="PRO_5020757376" description="Putative beta-lactamase-inhibitor-like PepSY-like domain-containing protein" evidence="1">
    <location>
        <begin position="21"/>
        <end position="149"/>
    </location>
</feature>
<name>A0A4Q1CEU3_9BACT</name>
<protein>
    <recommendedName>
        <fullName evidence="2">Putative beta-lactamase-inhibitor-like PepSY-like domain-containing protein</fullName>
    </recommendedName>
</protein>
<dbReference type="SUPFAM" id="SSF160574">
    <property type="entry name" value="BT0923-like"/>
    <property type="match status" value="1"/>
</dbReference>
<dbReference type="InterPro" id="IPR021533">
    <property type="entry name" value="PepSY-like"/>
</dbReference>
<accession>A0A4Q1CEU3</accession>
<dbReference type="Gene3D" id="3.10.450.360">
    <property type="match status" value="1"/>
</dbReference>
<reference evidence="3 4" key="1">
    <citation type="submission" date="2019-01" db="EMBL/GenBank/DDBJ databases">
        <title>Lacibacter sp. strain TTM-7.</title>
        <authorList>
            <person name="Chen W.-M."/>
        </authorList>
    </citation>
    <scope>NUCLEOTIDE SEQUENCE [LARGE SCALE GENOMIC DNA]</scope>
    <source>
        <strain evidence="3 4">TTM-7</strain>
    </source>
</reference>